<reference evidence="9" key="1">
    <citation type="submission" date="2016-12" db="EMBL/GenBank/DDBJ databases">
        <authorList>
            <person name="Meng X."/>
        </authorList>
    </citation>
    <scope>NUCLEOTIDE SEQUENCE [LARGE SCALE GENOMIC DNA]</scope>
    <source>
        <strain evidence="9">DSM 20732</strain>
    </source>
</reference>
<dbReference type="Gene3D" id="3.40.50.300">
    <property type="entry name" value="P-loop containing nucleotide triphosphate hydrolases"/>
    <property type="match status" value="2"/>
</dbReference>
<feature type="region of interest" description="Disordered" evidence="5">
    <location>
        <begin position="1025"/>
        <end position="1079"/>
    </location>
</feature>
<dbReference type="PANTHER" id="PTHR18934:SF99">
    <property type="entry name" value="ATP-DEPENDENT RNA HELICASE DHX37-RELATED"/>
    <property type="match status" value="1"/>
</dbReference>
<feature type="region of interest" description="Disordered" evidence="5">
    <location>
        <begin position="241"/>
        <end position="264"/>
    </location>
</feature>
<keyword evidence="4" id="KW-0067">ATP-binding</keyword>
<dbReference type="SUPFAM" id="SSF52540">
    <property type="entry name" value="P-loop containing nucleoside triphosphate hydrolases"/>
    <property type="match status" value="1"/>
</dbReference>
<feature type="region of interest" description="Disordered" evidence="5">
    <location>
        <begin position="1212"/>
        <end position="1251"/>
    </location>
</feature>
<evidence type="ECO:0000256" key="4">
    <source>
        <dbReference type="ARBA" id="ARBA00022840"/>
    </source>
</evidence>
<dbReference type="SMART" id="SM00382">
    <property type="entry name" value="AAA"/>
    <property type="match status" value="1"/>
</dbReference>
<dbReference type="OrthoDB" id="9805617at2"/>
<dbReference type="InParanoid" id="A0A1Q5PTA4"/>
<comment type="caution">
    <text evidence="8">The sequence shown here is derived from an EMBL/GenBank/DDBJ whole genome shotgun (WGS) entry which is preliminary data.</text>
</comment>
<dbReference type="InterPro" id="IPR007502">
    <property type="entry name" value="Helicase-assoc_dom"/>
</dbReference>
<dbReference type="InterPro" id="IPR014001">
    <property type="entry name" value="Helicase_ATP-bd"/>
</dbReference>
<dbReference type="FunFam" id="1.20.120.1080:FF:000005">
    <property type="entry name" value="ATP-dependent helicase HrpA"/>
    <property type="match status" value="1"/>
</dbReference>
<dbReference type="Pfam" id="PF00270">
    <property type="entry name" value="DEAD"/>
    <property type="match status" value="1"/>
</dbReference>
<dbReference type="InterPro" id="IPR011545">
    <property type="entry name" value="DEAD/DEAH_box_helicase_dom"/>
</dbReference>
<evidence type="ECO:0000256" key="1">
    <source>
        <dbReference type="ARBA" id="ARBA00022741"/>
    </source>
</evidence>
<dbReference type="PANTHER" id="PTHR18934">
    <property type="entry name" value="ATP-DEPENDENT RNA HELICASE"/>
    <property type="match status" value="1"/>
</dbReference>
<accession>A0A1Q5PTA4</accession>
<dbReference type="InterPro" id="IPR011709">
    <property type="entry name" value="DEAD-box_helicase_OB_fold"/>
</dbReference>
<evidence type="ECO:0000256" key="5">
    <source>
        <dbReference type="SAM" id="MobiDB-lite"/>
    </source>
</evidence>
<feature type="region of interest" description="Disordered" evidence="5">
    <location>
        <begin position="1"/>
        <end position="29"/>
    </location>
</feature>
<gene>
    <name evidence="8" type="ORF">BSZ40_10630</name>
</gene>
<dbReference type="InterPro" id="IPR001650">
    <property type="entry name" value="Helicase_C-like"/>
</dbReference>
<dbReference type="InterPro" id="IPR024590">
    <property type="entry name" value="HrpA_C"/>
</dbReference>
<dbReference type="GO" id="GO:0016787">
    <property type="term" value="F:hydrolase activity"/>
    <property type="evidence" value="ECO:0007669"/>
    <property type="project" value="UniProtKB-KW"/>
</dbReference>
<dbReference type="Pfam" id="PF21010">
    <property type="entry name" value="HA2_C"/>
    <property type="match status" value="1"/>
</dbReference>
<keyword evidence="9" id="KW-1185">Reference proteome</keyword>
<feature type="domain" description="Helicase ATP-binding" evidence="6">
    <location>
        <begin position="58"/>
        <end position="221"/>
    </location>
</feature>
<dbReference type="InterPro" id="IPR003593">
    <property type="entry name" value="AAA+_ATPase"/>
</dbReference>
<feature type="compositionally biased region" description="Low complexity" evidence="5">
    <location>
        <begin position="1"/>
        <end position="10"/>
    </location>
</feature>
<dbReference type="PROSITE" id="PS51192">
    <property type="entry name" value="HELICASE_ATP_BIND_1"/>
    <property type="match status" value="1"/>
</dbReference>
<feature type="compositionally biased region" description="Acidic residues" evidence="5">
    <location>
        <begin position="243"/>
        <end position="254"/>
    </location>
</feature>
<dbReference type="NCBIfam" id="TIGR01967">
    <property type="entry name" value="DEAH_box_HrpA"/>
    <property type="match status" value="1"/>
</dbReference>
<sequence length="1565" mass="167448">MAGMHSSASAERSRRGQRRSPRPAARFTPAQVAARAAAVPAISYPPQLPVSARHEEIMAALAAHQVVIVAGATGSGKTTQLPKMCLELGRGIKGLIGHTQPRRIAARSVAERLAFELDTEIGQTVGYQVRFTDEVGPNTLVKLMTDGILLAEVQRDPLLRRYDTIIVDEAHERSLNIDFILGYLARLAPQRPDLKIIITSATIDAQRFADHFSQFTAEPVPIIEVSGRTYPVEIRYRPLLPESADDADETEETDSSTSLLPADPARLDGGEIAPAEEIDQVTGILGAVDELLAEGDGDILVFLAGERDIRDTHRALIDHLGSRYAPEGAARAVRPDAVEVLPLFARLTSAEQHRVFAPHSRQRIVLATNVAETSLTVPGIRYVIDPGLARISRFSHRTKVQRLPIEPVSRASADQRAGRCGRVADGIAIRLYSARDFASRPEFTEPEILRTSLASVILQMTALGLGRVEDFPFVDPPEKRAVRDGVALLTEIGALELDGAEPRLTKIGRRLASLPIDPRLARMLLAAAELGCAAEVLVIVAALSMQDVRERPAERAAEADAAHRRFTNPHSDFLTYVTLWRYIRTQQRELSGSAFRRMCRAEFLHYLRVREWQDLVTQLRSLARPLGLQLAPLPLPDTEDLVRAALAAGELTGGAGTSSAVAAAVVQFAASARGGDPDAIHQALLTGLLSNIGSWDERRSEYTGPRGTRFVIWPGSGLAKAKKNPSWVMTAELVETSRLFARTVARIDPGWVEKLAGPLLARSYDAPHWSKRNGAAMINEKVMLYGLTLAAGRPVLLGRLGSELIGDVTAQELAREMFIRHALVEGQWHGRHAFVAENARRVAQAEEVERRSRTHGLVADAEARCAFFAARVPPDIISARHFDAWWKTARRREPDLLTYPPELLAPRGAGVEGFPDVWRQGEHELELRYEFTPGRHDDGVTVVIPVEVLPQLTPAGFDWMVPGLLNELVVATVRALPKAVRRELVPAPDVAAAVAAWLRQRGYGPAGAGFGGEVLSAADAADPATAGSNAAEAGSDAAGDDLAPTGADAARSQGATAGAAGAGAAGPGGADGGRAGRVTLVPGNSMRDAWAALRAEAEAREAAKAAARRQAARAVDPAPAATDPSFRAAFTRAVQAVRGVSIPESAWRSVSLPAHLTMTFRIVSGRGAVLGEGKDLAELQRELAPSARSAVRQVVRGALALALEEATAQRAAGQAQRNAARKPGKGERAQRPGAPGGPAAEPAAPAVPAADAAAAAAPAGAQLPHQGEVVQATGLTRFPDAPLPRVVSRSVGGLTVRGYPALTAQAGGRMADVVVHSTQSAALAAHPGGLRALLLAQLELPVARVTSRWSGAQALSLAASPYPHTEALVADAQWAATGIVLDQWAQRTGVALDEVRDAQQFAPLLDFARQALEDEVYRVLRWCAAAFDEARAVDRALAATKSLALLGVASSVREHVRGLLSPTFLRQVPVGQLVHLPRYLKGALRRLQRAEGDPRADDQAAWVIDQLTEELEAARAAAAGDDARQACLEQVRWLIEELRVSLFAQQLGTPVKVSEKRVRAALAAC</sequence>
<dbReference type="SMART" id="SM00487">
    <property type="entry name" value="DEXDc"/>
    <property type="match status" value="1"/>
</dbReference>
<dbReference type="GO" id="GO:0003723">
    <property type="term" value="F:RNA binding"/>
    <property type="evidence" value="ECO:0007669"/>
    <property type="project" value="TreeGrafter"/>
</dbReference>
<evidence type="ECO:0000259" key="6">
    <source>
        <dbReference type="PROSITE" id="PS51192"/>
    </source>
</evidence>
<dbReference type="GO" id="GO:0005524">
    <property type="term" value="F:ATP binding"/>
    <property type="evidence" value="ECO:0007669"/>
    <property type="project" value="UniProtKB-KW"/>
</dbReference>
<evidence type="ECO:0000256" key="2">
    <source>
        <dbReference type="ARBA" id="ARBA00022801"/>
    </source>
</evidence>
<dbReference type="SMART" id="SM00490">
    <property type="entry name" value="HELICc"/>
    <property type="match status" value="1"/>
</dbReference>
<dbReference type="EMBL" id="MQVS01000015">
    <property type="protein sequence ID" value="OKL50803.1"/>
    <property type="molecule type" value="Genomic_DNA"/>
</dbReference>
<keyword evidence="2" id="KW-0378">Hydrolase</keyword>
<organism evidence="8 9">
    <name type="scientific">Buchananella hordeovulneris</name>
    <dbReference type="NCBI Taxonomy" id="52770"/>
    <lineage>
        <taxon>Bacteria</taxon>
        <taxon>Bacillati</taxon>
        <taxon>Actinomycetota</taxon>
        <taxon>Actinomycetes</taxon>
        <taxon>Actinomycetales</taxon>
        <taxon>Actinomycetaceae</taxon>
        <taxon>Buchananella</taxon>
    </lineage>
</organism>
<dbReference type="STRING" id="52770.BSZ40_10630"/>
<evidence type="ECO:0000313" key="9">
    <source>
        <dbReference type="Proteomes" id="UP000185612"/>
    </source>
</evidence>
<feature type="domain" description="Helicase C-terminal" evidence="7">
    <location>
        <begin position="287"/>
        <end position="464"/>
    </location>
</feature>
<proteinExistence type="predicted"/>
<feature type="compositionally biased region" description="Gly residues" evidence="5">
    <location>
        <begin position="1060"/>
        <end position="1075"/>
    </location>
</feature>
<dbReference type="PROSITE" id="PS51194">
    <property type="entry name" value="HELICASE_CTER"/>
    <property type="match status" value="1"/>
</dbReference>
<feature type="compositionally biased region" description="Low complexity" evidence="5">
    <location>
        <begin position="1025"/>
        <end position="1059"/>
    </location>
</feature>
<dbReference type="Pfam" id="PF11898">
    <property type="entry name" value="DUF3418"/>
    <property type="match status" value="2"/>
</dbReference>
<keyword evidence="3 8" id="KW-0347">Helicase</keyword>
<keyword evidence="1" id="KW-0547">Nucleotide-binding</keyword>
<dbReference type="InterPro" id="IPR027417">
    <property type="entry name" value="P-loop_NTPase"/>
</dbReference>
<evidence type="ECO:0000256" key="3">
    <source>
        <dbReference type="ARBA" id="ARBA00022806"/>
    </source>
</evidence>
<dbReference type="CDD" id="cd18791">
    <property type="entry name" value="SF2_C_RHA"/>
    <property type="match status" value="1"/>
</dbReference>
<protein>
    <submittedName>
        <fullName evidence="8">ATP-dependent RNA helicase HrpA</fullName>
    </submittedName>
</protein>
<name>A0A1Q5PTA4_9ACTO</name>
<dbReference type="InterPro" id="IPR010222">
    <property type="entry name" value="RNA_helicase_HrpA"/>
</dbReference>
<dbReference type="GO" id="GO:0003724">
    <property type="term" value="F:RNA helicase activity"/>
    <property type="evidence" value="ECO:0007669"/>
    <property type="project" value="InterPro"/>
</dbReference>
<dbReference type="SMART" id="SM00847">
    <property type="entry name" value="HA2"/>
    <property type="match status" value="1"/>
</dbReference>
<feature type="compositionally biased region" description="Low complexity" evidence="5">
    <location>
        <begin position="1237"/>
        <end position="1251"/>
    </location>
</feature>
<dbReference type="Pfam" id="PF00271">
    <property type="entry name" value="Helicase_C"/>
    <property type="match status" value="1"/>
</dbReference>
<dbReference type="Pfam" id="PF07717">
    <property type="entry name" value="OB_NTP_bind"/>
    <property type="match status" value="1"/>
</dbReference>
<dbReference type="Proteomes" id="UP000185612">
    <property type="component" value="Unassembled WGS sequence"/>
</dbReference>
<dbReference type="Gene3D" id="1.20.120.1080">
    <property type="match status" value="1"/>
</dbReference>
<evidence type="ECO:0000313" key="8">
    <source>
        <dbReference type="EMBL" id="OKL50803.1"/>
    </source>
</evidence>
<evidence type="ECO:0000259" key="7">
    <source>
        <dbReference type="PROSITE" id="PS51194"/>
    </source>
</evidence>